<dbReference type="Gene3D" id="2.60.40.2500">
    <property type="match status" value="1"/>
</dbReference>
<feature type="signal peptide" evidence="1">
    <location>
        <begin position="1"/>
        <end position="24"/>
    </location>
</feature>
<proteinExistence type="predicted"/>
<keyword evidence="1" id="KW-0732">Signal</keyword>
<evidence type="ECO:0000313" key="2">
    <source>
        <dbReference type="EMBL" id="EBP0012424.1"/>
    </source>
</evidence>
<dbReference type="InterPro" id="IPR038161">
    <property type="entry name" value="VirB9/CagX/TrbG_C_sf"/>
</dbReference>
<dbReference type="InterPro" id="IPR010258">
    <property type="entry name" value="Conjugal_tfr_TrbG/VirB9/CagX"/>
</dbReference>
<dbReference type="EMBL" id="AAGKHU010000060">
    <property type="protein sequence ID" value="EBP0012424.1"/>
    <property type="molecule type" value="Genomic_DNA"/>
</dbReference>
<sequence length="277" mass="30476">MLTKKTFAILSALAVVTASFSAAAQQCRVVNWRPGTIIKVQSALYLGTRIELPEGSMLLTKEPFSSNALWASTGAANQVMIQPSSEEPEGLKTMVTVFMTNGQTLDIEAVRVPQNQNQQCVQIRGSGLRAGDRVALNNTYSSGTSGAEVARLQNELNNVRLSNETDRKNAVLEALRRYRYFIYTRYNWQTGKGFSGKNVISDVYDDGRFTYIRVSKPNRGLMAVQAEVGGKTAVVPTRYDDAYGIYQMSGIYPRFTLTLDGVKLDVTRADNASNGES</sequence>
<dbReference type="Pfam" id="PF03524">
    <property type="entry name" value="CagX"/>
    <property type="match status" value="1"/>
</dbReference>
<accession>A0A5U2F664</accession>
<protein>
    <submittedName>
        <fullName evidence="2">Conjugal transfer protein</fullName>
    </submittedName>
</protein>
<comment type="caution">
    <text evidence="2">The sequence shown here is derived from an EMBL/GenBank/DDBJ whole genome shotgun (WGS) entry which is preliminary data.</text>
</comment>
<feature type="chain" id="PRO_5026176948" evidence="1">
    <location>
        <begin position="25"/>
        <end position="277"/>
    </location>
</feature>
<reference evidence="2" key="1">
    <citation type="submission" date="2018-07" db="EMBL/GenBank/DDBJ databases">
        <authorList>
            <consortium name="GenomeTrakr network: Whole genome sequencing for foodborne pathogen traceback"/>
        </authorList>
    </citation>
    <scope>NUCLEOTIDE SEQUENCE</scope>
    <source>
        <strain evidence="2">CFSAN018538</strain>
    </source>
</reference>
<gene>
    <name evidence="2" type="ORF">HX37_16715</name>
</gene>
<name>A0A5U2F664_SALER</name>
<evidence type="ECO:0000256" key="1">
    <source>
        <dbReference type="SAM" id="SignalP"/>
    </source>
</evidence>
<dbReference type="AlphaFoldDB" id="A0A5U2F664"/>
<organism evidence="2">
    <name type="scientific">Salmonella enterica</name>
    <name type="common">Salmonella choleraesuis</name>
    <dbReference type="NCBI Taxonomy" id="28901"/>
    <lineage>
        <taxon>Bacteria</taxon>
        <taxon>Pseudomonadati</taxon>
        <taxon>Pseudomonadota</taxon>
        <taxon>Gammaproteobacteria</taxon>
        <taxon>Enterobacterales</taxon>
        <taxon>Enterobacteriaceae</taxon>
        <taxon>Salmonella</taxon>
    </lineage>
</organism>